<evidence type="ECO:0000313" key="2">
    <source>
        <dbReference type="Proteomes" id="UP000234681"/>
    </source>
</evidence>
<gene>
    <name evidence="1" type="ORF">rCG_61805</name>
</gene>
<organism evidence="1 2">
    <name type="scientific">Rattus norvegicus</name>
    <name type="common">Rat</name>
    <dbReference type="NCBI Taxonomy" id="10116"/>
    <lineage>
        <taxon>Eukaryota</taxon>
        <taxon>Metazoa</taxon>
        <taxon>Chordata</taxon>
        <taxon>Craniata</taxon>
        <taxon>Vertebrata</taxon>
        <taxon>Euteleostomi</taxon>
        <taxon>Mammalia</taxon>
        <taxon>Eutheria</taxon>
        <taxon>Euarchontoglires</taxon>
        <taxon>Glires</taxon>
        <taxon>Rodentia</taxon>
        <taxon>Myomorpha</taxon>
        <taxon>Muroidea</taxon>
        <taxon>Muridae</taxon>
        <taxon>Murinae</taxon>
        <taxon>Rattus</taxon>
    </lineage>
</organism>
<evidence type="ECO:0000313" key="1">
    <source>
        <dbReference type="EMBL" id="EDM03553.1"/>
    </source>
</evidence>
<accession>A6HBZ8</accession>
<sequence length="46" mass="5542">MCMCVSVYVRWLQHKVAVNCAFENRFFLVNVLAFFPHRVVSFYKLK</sequence>
<protein>
    <submittedName>
        <fullName evidence="1">RCG61805</fullName>
    </submittedName>
</protein>
<reference evidence="2" key="1">
    <citation type="submission" date="2005-09" db="EMBL/GenBank/DDBJ databases">
        <authorList>
            <person name="Mural R.J."/>
            <person name="Li P.W."/>
            <person name="Adams M.D."/>
            <person name="Amanatides P.G."/>
            <person name="Baden-Tillson H."/>
            <person name="Barnstead M."/>
            <person name="Chin S.H."/>
            <person name="Dew I."/>
            <person name="Evans C.A."/>
            <person name="Ferriera S."/>
            <person name="Flanigan M."/>
            <person name="Fosler C."/>
            <person name="Glodek A."/>
            <person name="Gu Z."/>
            <person name="Holt R.A."/>
            <person name="Jennings D."/>
            <person name="Kraft C.L."/>
            <person name="Lu F."/>
            <person name="Nguyen T."/>
            <person name="Nusskern D.R."/>
            <person name="Pfannkoch C.M."/>
            <person name="Sitter C."/>
            <person name="Sutton G.G."/>
            <person name="Venter J.C."/>
            <person name="Wang Z."/>
            <person name="Woodage T."/>
            <person name="Zheng X.H."/>
            <person name="Zhong F."/>
        </authorList>
    </citation>
    <scope>NUCLEOTIDE SEQUENCE [LARGE SCALE GENOMIC DNA]</scope>
    <source>
        <strain>BN</strain>
        <strain evidence="2">Sprague-Dawley</strain>
    </source>
</reference>
<proteinExistence type="predicted"/>
<dbReference type="Proteomes" id="UP000234681">
    <property type="component" value="Chromosome 6"/>
</dbReference>
<dbReference type="AlphaFoldDB" id="A6HBZ8"/>
<dbReference type="EMBL" id="CH473947">
    <property type="protein sequence ID" value="EDM03553.1"/>
    <property type="molecule type" value="Genomic_DNA"/>
</dbReference>
<name>A6HBZ8_RAT</name>